<keyword evidence="1" id="KW-0547">Nucleotide-binding</keyword>
<dbReference type="EMBL" id="PVNE01000009">
    <property type="protein sequence ID" value="PRX40990.1"/>
    <property type="molecule type" value="Genomic_DNA"/>
</dbReference>
<accession>A0A2T0LFI8</accession>
<organism evidence="3 4">
    <name type="scientific">Planifilum fimeticola</name>
    <dbReference type="NCBI Taxonomy" id="201975"/>
    <lineage>
        <taxon>Bacteria</taxon>
        <taxon>Bacillati</taxon>
        <taxon>Bacillota</taxon>
        <taxon>Bacilli</taxon>
        <taxon>Bacillales</taxon>
        <taxon>Thermoactinomycetaceae</taxon>
        <taxon>Planifilum</taxon>
    </lineage>
</organism>
<feature type="domain" description="ATP-grasp" evidence="2">
    <location>
        <begin position="207"/>
        <end position="449"/>
    </location>
</feature>
<proteinExistence type="predicted"/>
<keyword evidence="1" id="KW-0067">ATP-binding</keyword>
<reference evidence="3 4" key="1">
    <citation type="submission" date="2018-03" db="EMBL/GenBank/DDBJ databases">
        <title>Genomic Encyclopedia of Archaeal and Bacterial Type Strains, Phase II (KMG-II): from individual species to whole genera.</title>
        <authorList>
            <person name="Goeker M."/>
        </authorList>
    </citation>
    <scope>NUCLEOTIDE SEQUENCE [LARGE SCALE GENOMIC DNA]</scope>
    <source>
        <strain evidence="3 4">DSM 44946</strain>
    </source>
</reference>
<dbReference type="Gene3D" id="3.30.470.20">
    <property type="entry name" value="ATP-grasp fold, B domain"/>
    <property type="match status" value="1"/>
</dbReference>
<dbReference type="SUPFAM" id="SSF56059">
    <property type="entry name" value="Glutathione synthetase ATP-binding domain-like"/>
    <property type="match status" value="1"/>
</dbReference>
<dbReference type="GO" id="GO:0046872">
    <property type="term" value="F:metal ion binding"/>
    <property type="evidence" value="ECO:0007669"/>
    <property type="project" value="InterPro"/>
</dbReference>
<dbReference type="GO" id="GO:0005524">
    <property type="term" value="F:ATP binding"/>
    <property type="evidence" value="ECO:0007669"/>
    <property type="project" value="UniProtKB-UniRule"/>
</dbReference>
<dbReference type="InterPro" id="IPR011761">
    <property type="entry name" value="ATP-grasp"/>
</dbReference>
<evidence type="ECO:0000313" key="3">
    <source>
        <dbReference type="EMBL" id="PRX40990.1"/>
    </source>
</evidence>
<evidence type="ECO:0000256" key="1">
    <source>
        <dbReference type="PROSITE-ProRule" id="PRU00409"/>
    </source>
</evidence>
<comment type="caution">
    <text evidence="3">The sequence shown here is derived from an EMBL/GenBank/DDBJ whole genome shotgun (WGS) entry which is preliminary data.</text>
</comment>
<gene>
    <name evidence="3" type="ORF">CLV97_10941</name>
</gene>
<protein>
    <submittedName>
        <fullName evidence="3">YheC/D-like protein</fullName>
    </submittedName>
</protein>
<dbReference type="AlphaFoldDB" id="A0A2T0LFI8"/>
<dbReference type="RefSeq" id="WP_170070398.1">
    <property type="nucleotide sequence ID" value="NZ_PVNE01000009.1"/>
</dbReference>
<dbReference type="Proteomes" id="UP000237797">
    <property type="component" value="Unassembled WGS sequence"/>
</dbReference>
<dbReference type="InterPro" id="IPR026838">
    <property type="entry name" value="YheC/D"/>
</dbReference>
<evidence type="ECO:0000259" key="2">
    <source>
        <dbReference type="PROSITE" id="PS50975"/>
    </source>
</evidence>
<keyword evidence="4" id="KW-1185">Reference proteome</keyword>
<evidence type="ECO:0000313" key="4">
    <source>
        <dbReference type="Proteomes" id="UP000237797"/>
    </source>
</evidence>
<name>A0A2T0LFI8_9BACL</name>
<dbReference type="PROSITE" id="PS50975">
    <property type="entry name" value="ATP_GRASP"/>
    <property type="match status" value="1"/>
</dbReference>
<dbReference type="Pfam" id="PF14398">
    <property type="entry name" value="ATPgrasp_YheCD"/>
    <property type="match status" value="1"/>
</dbReference>
<sequence length="476" mass="54010">MGIARCEIQVVPDHTFPQSINMVMSRTLAEKLNLSHFPVWVKFGSRVAKGWIAIHSAKSPLIRISSHLARSLKLPDHLSICASYDSQSHCLRIGPLLGILINTETTMNQPVFGAMTRFLEECSLTGQERGVCVAVFTPEQMMAEGGTSKGWLFHNRKWRSRELPFPDVLYNRITSRRIERKPRLQSILRFLRMHHGVYVFNTTFLDKRQVHETLMRDPRMQNMLPETHPYHPNRIRTMLNRHGSLYLKPTNGSLGSGIIRLIKTGRFIVCQYATANGTTTRVYRKIETVITHLNRRVKGSSYLIQQGLHLVTSRGRPVDFRVLVQKNLHGNWAITSVVGRIANDQHIVSNLARGGTVRKASDVIEELDAHQSRPSISKIRSTALDVANAFEELVDGHYAELGIDLAVDKAGKVWLLEINSKPSKTDDTVINPSLSTRPSVIRLIDYTLYLTRFAQIRGPFPQPRNQPRNVAGRKRI</sequence>